<dbReference type="AlphaFoldDB" id="A0A6L2K4K4"/>
<dbReference type="GO" id="GO:0003676">
    <property type="term" value="F:nucleic acid binding"/>
    <property type="evidence" value="ECO:0007669"/>
    <property type="project" value="InterPro"/>
</dbReference>
<feature type="domain" description="Integrase catalytic" evidence="2">
    <location>
        <begin position="107"/>
        <end position="272"/>
    </location>
</feature>
<dbReference type="GO" id="GO:0015074">
    <property type="term" value="P:DNA integration"/>
    <property type="evidence" value="ECO:0007669"/>
    <property type="project" value="InterPro"/>
</dbReference>
<evidence type="ECO:0000313" key="3">
    <source>
        <dbReference type="EMBL" id="GEU43959.1"/>
    </source>
</evidence>
<dbReference type="PROSITE" id="PS50994">
    <property type="entry name" value="INTEGRASE"/>
    <property type="match status" value="1"/>
</dbReference>
<dbReference type="InterPro" id="IPR012337">
    <property type="entry name" value="RNaseH-like_sf"/>
</dbReference>
<name>A0A6L2K4K4_TANCI</name>
<dbReference type="CDD" id="cd09272">
    <property type="entry name" value="RNase_HI_RT_Ty1"/>
    <property type="match status" value="1"/>
</dbReference>
<proteinExistence type="predicted"/>
<reference evidence="3" key="1">
    <citation type="journal article" date="2019" name="Sci. Rep.">
        <title>Draft genome of Tanacetum cinerariifolium, the natural source of mosquito coil.</title>
        <authorList>
            <person name="Yamashiro T."/>
            <person name="Shiraishi A."/>
            <person name="Satake H."/>
            <person name="Nakayama K."/>
        </authorList>
    </citation>
    <scope>NUCLEOTIDE SEQUENCE</scope>
</reference>
<organism evidence="3">
    <name type="scientific">Tanacetum cinerariifolium</name>
    <name type="common">Dalmatian daisy</name>
    <name type="synonym">Chrysanthemum cinerariifolium</name>
    <dbReference type="NCBI Taxonomy" id="118510"/>
    <lineage>
        <taxon>Eukaryota</taxon>
        <taxon>Viridiplantae</taxon>
        <taxon>Streptophyta</taxon>
        <taxon>Embryophyta</taxon>
        <taxon>Tracheophyta</taxon>
        <taxon>Spermatophyta</taxon>
        <taxon>Magnoliopsida</taxon>
        <taxon>eudicotyledons</taxon>
        <taxon>Gunneridae</taxon>
        <taxon>Pentapetalae</taxon>
        <taxon>asterids</taxon>
        <taxon>campanulids</taxon>
        <taxon>Asterales</taxon>
        <taxon>Asteraceae</taxon>
        <taxon>Asteroideae</taxon>
        <taxon>Anthemideae</taxon>
        <taxon>Anthemidinae</taxon>
        <taxon>Tanacetum</taxon>
    </lineage>
</organism>
<feature type="region of interest" description="Disordered" evidence="1">
    <location>
        <begin position="357"/>
        <end position="407"/>
    </location>
</feature>
<dbReference type="PANTHER" id="PTHR11439">
    <property type="entry name" value="GAG-POL-RELATED RETROTRANSPOSON"/>
    <property type="match status" value="1"/>
</dbReference>
<dbReference type="InterPro" id="IPR036397">
    <property type="entry name" value="RNaseH_sf"/>
</dbReference>
<dbReference type="SUPFAM" id="SSF53098">
    <property type="entry name" value="Ribonuclease H-like"/>
    <property type="match status" value="1"/>
</dbReference>
<feature type="compositionally biased region" description="Low complexity" evidence="1">
    <location>
        <begin position="390"/>
        <end position="404"/>
    </location>
</feature>
<dbReference type="EMBL" id="BKCJ010001778">
    <property type="protein sequence ID" value="GEU43959.1"/>
    <property type="molecule type" value="Genomic_DNA"/>
</dbReference>
<comment type="caution">
    <text evidence="3">The sequence shown here is derived from an EMBL/GenBank/DDBJ whole genome shotgun (WGS) entry which is preliminary data.</text>
</comment>
<gene>
    <name evidence="3" type="ORF">Tci_015937</name>
</gene>
<protein>
    <submittedName>
        <fullName evidence="3">Retrovirus-related Pol polyprotein from transposon TNT 1-94</fullName>
    </submittedName>
</protein>
<accession>A0A6L2K4K4</accession>
<sequence length="678" mass="77209">METYWKRRKEWKPTRKVFNFVGYKWKPTGRTFTLDGNVFPLSRIIATNKVPLGVPIPLEVVEPKHVVIRVCTRRPIVPKSVPDSKTMVAKSMTANRIEPATSRGSDTLVAPSSSSFTDYRLSKLFCVHGLPKLKFEKDHLCSACAMEKSKKQSYKPKYEDTNQEKLWIFEGLSIRNISTNNGTEFVNQTLRDYYEQVGISHEISIAQTPQQNGVVKRRNRTLVKAARTMLIYANAPLYIWAEAVATTCYTHNRSIRRRRHGKISYEILHDRKPNLSYLYAFGALCYPNNDSENLGQLQAKADIGIFIGYAPKKKAYRIYNRSTRKIIETIHVDFDELTAMAYEQSSLEAALHEMTPETPSLGLVPNPPPSASFVPPSSSPFSTTIDQDVPSPNTSQTTPQSQSQAIPPLQILQSPRGIFLNQSKYALDSLKKYIMESCDPVVTPMVEKSKLDEDTQGKLVDPTHYRCKVGTLMYLTSSRPNLVYDVCICAWYLARPTEKHLHAVKRIFRYLRGTVNRGLWYSKDSVIALTAFADADHAGCQDTRRSTSRSTQLLGDRLISWSSKRQKSSAISSTEAEYIALSGYCAQVLWMRLQLTDYGLGFNKILMYCDNKSAIALCCNNVQHSRSKHINLRYHFIKEQAKNGVVELYFVRTEYQLADIFTKALCRERIEFLIDKRG</sequence>
<dbReference type="Gene3D" id="3.30.420.10">
    <property type="entry name" value="Ribonuclease H-like superfamily/Ribonuclease H"/>
    <property type="match status" value="1"/>
</dbReference>
<dbReference type="PANTHER" id="PTHR11439:SF442">
    <property type="entry name" value="CYSTEINE-RICH RLK (RECEPTOR-LIKE PROTEIN KINASE) 8"/>
    <property type="match status" value="1"/>
</dbReference>
<evidence type="ECO:0000259" key="2">
    <source>
        <dbReference type="PROSITE" id="PS50994"/>
    </source>
</evidence>
<feature type="compositionally biased region" description="Low complexity" evidence="1">
    <location>
        <begin position="371"/>
        <end position="382"/>
    </location>
</feature>
<dbReference type="Pfam" id="PF25597">
    <property type="entry name" value="SH3_retrovirus"/>
    <property type="match status" value="1"/>
</dbReference>
<dbReference type="InterPro" id="IPR057670">
    <property type="entry name" value="SH3_retrovirus"/>
</dbReference>
<evidence type="ECO:0000256" key="1">
    <source>
        <dbReference type="SAM" id="MobiDB-lite"/>
    </source>
</evidence>
<dbReference type="InterPro" id="IPR001584">
    <property type="entry name" value="Integrase_cat-core"/>
</dbReference>